<name>A0AA38C269_TAXCH</name>
<reference evidence="2 3" key="1">
    <citation type="journal article" date="2021" name="Nat. Plants">
        <title>The Taxus genome provides insights into paclitaxel biosynthesis.</title>
        <authorList>
            <person name="Xiong X."/>
            <person name="Gou J."/>
            <person name="Liao Q."/>
            <person name="Li Y."/>
            <person name="Zhou Q."/>
            <person name="Bi G."/>
            <person name="Li C."/>
            <person name="Du R."/>
            <person name="Wang X."/>
            <person name="Sun T."/>
            <person name="Guo L."/>
            <person name="Liang H."/>
            <person name="Lu P."/>
            <person name="Wu Y."/>
            <person name="Zhang Z."/>
            <person name="Ro D.K."/>
            <person name="Shang Y."/>
            <person name="Huang S."/>
            <person name="Yan J."/>
        </authorList>
    </citation>
    <scope>NUCLEOTIDE SEQUENCE [LARGE SCALE GENOMIC DNA]</scope>
    <source>
        <strain evidence="2">Ta-2019</strain>
    </source>
</reference>
<feature type="non-terminal residue" evidence="2">
    <location>
        <position position="88"/>
    </location>
</feature>
<feature type="compositionally biased region" description="Basic and acidic residues" evidence="1">
    <location>
        <begin position="41"/>
        <end position="70"/>
    </location>
</feature>
<dbReference type="EMBL" id="JAHRHJ020003813">
    <property type="protein sequence ID" value="KAH9288607.1"/>
    <property type="molecule type" value="Genomic_DNA"/>
</dbReference>
<protein>
    <submittedName>
        <fullName evidence="2">Uncharacterized protein</fullName>
    </submittedName>
</protein>
<gene>
    <name evidence="2" type="ORF">KI387_032724</name>
</gene>
<sequence length="88" mass="9849">MEMVQDAAEEEGKPSSPPKQSKTVLDIEQIVDLCGDEEERIGDHEENNLEGGSTKKEEEEDDKQKSHTSEAKTMVIPESSVKEYLVVE</sequence>
<evidence type="ECO:0000313" key="3">
    <source>
        <dbReference type="Proteomes" id="UP000824469"/>
    </source>
</evidence>
<feature type="region of interest" description="Disordered" evidence="1">
    <location>
        <begin position="1"/>
        <end position="88"/>
    </location>
</feature>
<evidence type="ECO:0000313" key="2">
    <source>
        <dbReference type="EMBL" id="KAH9288607.1"/>
    </source>
</evidence>
<organism evidence="2 3">
    <name type="scientific">Taxus chinensis</name>
    <name type="common">Chinese yew</name>
    <name type="synonym">Taxus wallichiana var. chinensis</name>
    <dbReference type="NCBI Taxonomy" id="29808"/>
    <lineage>
        <taxon>Eukaryota</taxon>
        <taxon>Viridiplantae</taxon>
        <taxon>Streptophyta</taxon>
        <taxon>Embryophyta</taxon>
        <taxon>Tracheophyta</taxon>
        <taxon>Spermatophyta</taxon>
        <taxon>Pinopsida</taxon>
        <taxon>Pinidae</taxon>
        <taxon>Conifers II</taxon>
        <taxon>Cupressales</taxon>
        <taxon>Taxaceae</taxon>
        <taxon>Taxus</taxon>
    </lineage>
</organism>
<accession>A0AA38C269</accession>
<comment type="caution">
    <text evidence="2">The sequence shown here is derived from an EMBL/GenBank/DDBJ whole genome shotgun (WGS) entry which is preliminary data.</text>
</comment>
<proteinExistence type="predicted"/>
<keyword evidence="3" id="KW-1185">Reference proteome</keyword>
<dbReference type="Proteomes" id="UP000824469">
    <property type="component" value="Unassembled WGS sequence"/>
</dbReference>
<evidence type="ECO:0000256" key="1">
    <source>
        <dbReference type="SAM" id="MobiDB-lite"/>
    </source>
</evidence>
<dbReference type="AlphaFoldDB" id="A0AA38C269"/>